<feature type="region of interest" description="Disordered" evidence="2">
    <location>
        <begin position="517"/>
        <end position="572"/>
    </location>
</feature>
<feature type="compositionally biased region" description="Basic and acidic residues" evidence="2">
    <location>
        <begin position="431"/>
        <end position="445"/>
    </location>
</feature>
<dbReference type="OrthoDB" id="3231000at2759"/>
<feature type="compositionally biased region" description="Basic and acidic residues" evidence="2">
    <location>
        <begin position="547"/>
        <end position="560"/>
    </location>
</feature>
<feature type="region of interest" description="Disordered" evidence="2">
    <location>
        <begin position="408"/>
        <end position="452"/>
    </location>
</feature>
<gene>
    <name evidence="4" type="ORF">KVT40_002733</name>
</gene>
<feature type="compositionally biased region" description="Low complexity" evidence="2">
    <location>
        <begin position="414"/>
        <end position="428"/>
    </location>
</feature>
<feature type="transmembrane region" description="Helical" evidence="3">
    <location>
        <begin position="330"/>
        <end position="353"/>
    </location>
</feature>
<evidence type="ECO:0000313" key="4">
    <source>
        <dbReference type="EMBL" id="KAG8628868.1"/>
    </source>
</evidence>
<keyword evidence="3" id="KW-0472">Membrane</keyword>
<evidence type="ECO:0000256" key="2">
    <source>
        <dbReference type="SAM" id="MobiDB-lite"/>
    </source>
</evidence>
<dbReference type="AlphaFoldDB" id="A0A8K0LAV2"/>
<dbReference type="InterPro" id="IPR002523">
    <property type="entry name" value="MgTranspt_CorA/ZnTranspt_ZntB"/>
</dbReference>
<keyword evidence="3" id="KW-1133">Transmembrane helix</keyword>
<dbReference type="PANTHER" id="PTHR46494">
    <property type="entry name" value="CORA FAMILY METAL ION TRANSPORTER (EUROFUNG)"/>
    <property type="match status" value="1"/>
</dbReference>
<reference evidence="4" key="1">
    <citation type="submission" date="2021-07" db="EMBL/GenBank/DDBJ databases">
        <title>Elsinoe batatas strain:CRI-CJ2 Genome sequencing and assembly.</title>
        <authorList>
            <person name="Huang L."/>
        </authorList>
    </citation>
    <scope>NUCLEOTIDE SEQUENCE</scope>
    <source>
        <strain evidence="4">CRI-CJ2</strain>
    </source>
</reference>
<dbReference type="GO" id="GO:0015087">
    <property type="term" value="F:cobalt ion transmembrane transporter activity"/>
    <property type="evidence" value="ECO:0007669"/>
    <property type="project" value="TreeGrafter"/>
</dbReference>
<keyword evidence="3" id="KW-0812">Transmembrane</keyword>
<evidence type="ECO:0000256" key="3">
    <source>
        <dbReference type="SAM" id="Phobius"/>
    </source>
</evidence>
<evidence type="ECO:0000256" key="1">
    <source>
        <dbReference type="ARBA" id="ARBA00004651"/>
    </source>
</evidence>
<dbReference type="GO" id="GO:0050897">
    <property type="term" value="F:cobalt ion binding"/>
    <property type="evidence" value="ECO:0007669"/>
    <property type="project" value="TreeGrafter"/>
</dbReference>
<accession>A0A8K0LAV2</accession>
<feature type="transmembrane region" description="Helical" evidence="3">
    <location>
        <begin position="359"/>
        <end position="378"/>
    </location>
</feature>
<dbReference type="GO" id="GO:0005886">
    <property type="term" value="C:plasma membrane"/>
    <property type="evidence" value="ECO:0007669"/>
    <property type="project" value="UniProtKB-SubCell"/>
</dbReference>
<dbReference type="Proteomes" id="UP000809789">
    <property type="component" value="Unassembled WGS sequence"/>
</dbReference>
<comment type="subcellular location">
    <subcellularLocation>
        <location evidence="1">Cell membrane</location>
        <topology evidence="1">Multi-pass membrane protein</topology>
    </subcellularLocation>
</comment>
<dbReference type="GO" id="GO:0000287">
    <property type="term" value="F:magnesium ion binding"/>
    <property type="evidence" value="ECO:0007669"/>
    <property type="project" value="TreeGrafter"/>
</dbReference>
<dbReference type="GO" id="GO:0015095">
    <property type="term" value="F:magnesium ion transmembrane transporter activity"/>
    <property type="evidence" value="ECO:0007669"/>
    <property type="project" value="TreeGrafter"/>
</dbReference>
<name>A0A8K0LAV2_9PEZI</name>
<dbReference type="Pfam" id="PF01544">
    <property type="entry name" value="CorA"/>
    <property type="match status" value="1"/>
</dbReference>
<protein>
    <submittedName>
        <fullName evidence="4">Uncharacterized protein</fullName>
    </submittedName>
</protein>
<dbReference type="PANTHER" id="PTHR46494:SF1">
    <property type="entry name" value="CORA FAMILY METAL ION TRANSPORTER (EUROFUNG)"/>
    <property type="match status" value="1"/>
</dbReference>
<evidence type="ECO:0000313" key="5">
    <source>
        <dbReference type="Proteomes" id="UP000809789"/>
    </source>
</evidence>
<dbReference type="Gene3D" id="1.20.58.340">
    <property type="entry name" value="Magnesium transport protein CorA, transmembrane region"/>
    <property type="match status" value="1"/>
</dbReference>
<organism evidence="4 5">
    <name type="scientific">Elsinoe batatas</name>
    <dbReference type="NCBI Taxonomy" id="2601811"/>
    <lineage>
        <taxon>Eukaryota</taxon>
        <taxon>Fungi</taxon>
        <taxon>Dikarya</taxon>
        <taxon>Ascomycota</taxon>
        <taxon>Pezizomycotina</taxon>
        <taxon>Dothideomycetes</taxon>
        <taxon>Dothideomycetidae</taxon>
        <taxon>Myriangiales</taxon>
        <taxon>Elsinoaceae</taxon>
        <taxon>Elsinoe</taxon>
    </lineage>
</organism>
<sequence length="572" mass="66595">MDNEIVDIRIGNRNVPASYVPLRTSTRQHNVKFRNLVVESVKANPDEPLVIALNGFAPYLEDMLATCIDNHDIALGLINREVQFSETVQLPQSADRRAGQVPWTFIIDQMNLPEVYRWSFGQDHSRDQHTNNVDSYRLRIGAWVCDQGAYRFDSKVPVVVIYMRPTEIAENIVQSHLFPHIFKAAAIYDDRDADDAICWVFYQIYNLLSDWQNIISEVGKKLNAAEVDSRKRDLPIKNRTRRLHREVDHIYALNEHLRFHMRCFRKLSKFKIVEAYENKHGDTIWEIMDDALDDLGQYDNYLDSMKERFTNLIELEFNIENATQSANARFLSILGALFIPVSFAASIFGFSSIHWPPIYYVYVAVPIFLISLALVLILPSYMSDNQNNAFPSHRKRIQLDPSDFTLIGNEIPDSQEAPASDESAAASPLLEPDKPSEYLRPDHYHERKRKNPMQTFYGMQQAQGVVGSRRKNLHDEEMRRERMHLRDFEREVNRAGGGRRHRRRKEDLTSYERDLWPRTKKVRASTDGTMDEPTQPHRGRRSVTWMEPKRGEELDVERLGSMRRRARSEGSE</sequence>
<comment type="caution">
    <text evidence="4">The sequence shown here is derived from an EMBL/GenBank/DDBJ whole genome shotgun (WGS) entry which is preliminary data.</text>
</comment>
<keyword evidence="5" id="KW-1185">Reference proteome</keyword>
<dbReference type="EMBL" id="JAESVG020000003">
    <property type="protein sequence ID" value="KAG8628868.1"/>
    <property type="molecule type" value="Genomic_DNA"/>
</dbReference>
<proteinExistence type="predicted"/>